<evidence type="ECO:0008006" key="3">
    <source>
        <dbReference type="Google" id="ProtNLM"/>
    </source>
</evidence>
<evidence type="ECO:0000313" key="1">
    <source>
        <dbReference type="EMBL" id="NKN33900.1"/>
    </source>
</evidence>
<evidence type="ECO:0000313" key="2">
    <source>
        <dbReference type="Proteomes" id="UP000740754"/>
    </source>
</evidence>
<keyword evidence="2" id="KW-1185">Reference proteome</keyword>
<sequence>MTDLELALYQRVHIRLQHLPTSHNSVVCARLGHFLVAPGHHPADVLCAPMPEGAAVLRHLAPKVAPQQVTTVWFEGRRVLFYSHRGDPDLILDPGTPIRLFVARRAGVVKRFYNALLFAIHLSATRHGGLLLHAAALRDPAGRTALVLGPRRSRKTHLTLQLLHQGWDYLADDKLLLLDRRAHLFERRLIIRRHHLGALPWLATRLDHPSAPLMVRSHRLRRLLERLQHQAARHIDEKLQPRLQPLLDPAATCDLSQVFPDNRILSSARPDALFILAPGVDLDCVPLAPATQLSQLVAIEQLYLAGMGPLDAMSRYAAPETAPPELSTLLAENLGEIPGFMLSLPEQAPASRLGAYLAAQLAATRPGATPCPD</sequence>
<organism evidence="1 2">
    <name type="scientific">Marichromatium bheemlicum</name>
    <dbReference type="NCBI Taxonomy" id="365339"/>
    <lineage>
        <taxon>Bacteria</taxon>
        <taxon>Pseudomonadati</taxon>
        <taxon>Pseudomonadota</taxon>
        <taxon>Gammaproteobacteria</taxon>
        <taxon>Chromatiales</taxon>
        <taxon>Chromatiaceae</taxon>
        <taxon>Marichromatium</taxon>
    </lineage>
</organism>
<reference evidence="1 2" key="1">
    <citation type="submission" date="2020-04" db="EMBL/GenBank/DDBJ databases">
        <title>Draft Whole-Genome sequence of Marichromatium bheemlicum DSM 18632, type strain.</title>
        <authorList>
            <person name="Kyndt J.A."/>
            <person name="Meyer T.E."/>
        </authorList>
    </citation>
    <scope>NUCLEOTIDE SEQUENCE [LARGE SCALE GENOMIC DNA]</scope>
    <source>
        <strain evidence="1 2">DSM 18632</strain>
    </source>
</reference>
<protein>
    <recommendedName>
        <fullName evidence="3">Hpr(Ser) kinase/phosphatase</fullName>
    </recommendedName>
</protein>
<dbReference type="Gene3D" id="3.40.50.300">
    <property type="entry name" value="P-loop containing nucleotide triphosphate hydrolases"/>
    <property type="match status" value="1"/>
</dbReference>
<name>A0ABX1ICJ2_9GAMM</name>
<dbReference type="EMBL" id="JAAXKX010000016">
    <property type="protein sequence ID" value="NKN33900.1"/>
    <property type="molecule type" value="Genomic_DNA"/>
</dbReference>
<comment type="caution">
    <text evidence="1">The sequence shown here is derived from an EMBL/GenBank/DDBJ whole genome shotgun (WGS) entry which is preliminary data.</text>
</comment>
<proteinExistence type="predicted"/>
<dbReference type="RefSeq" id="WP_168669937.1">
    <property type="nucleotide sequence ID" value="NZ_JAAXKX010000016.1"/>
</dbReference>
<gene>
    <name evidence="1" type="ORF">HF203_11775</name>
</gene>
<accession>A0ABX1ICJ2</accession>
<dbReference type="InterPro" id="IPR027417">
    <property type="entry name" value="P-loop_NTPase"/>
</dbReference>
<dbReference type="Proteomes" id="UP000740754">
    <property type="component" value="Unassembled WGS sequence"/>
</dbReference>